<dbReference type="Proteomes" id="UP001153069">
    <property type="component" value="Unassembled WGS sequence"/>
</dbReference>
<dbReference type="EMBL" id="CAICTM010000236">
    <property type="protein sequence ID" value="CAB9505618.1"/>
    <property type="molecule type" value="Genomic_DNA"/>
</dbReference>
<organism evidence="2 3">
    <name type="scientific">Seminavis robusta</name>
    <dbReference type="NCBI Taxonomy" id="568900"/>
    <lineage>
        <taxon>Eukaryota</taxon>
        <taxon>Sar</taxon>
        <taxon>Stramenopiles</taxon>
        <taxon>Ochrophyta</taxon>
        <taxon>Bacillariophyta</taxon>
        <taxon>Bacillariophyceae</taxon>
        <taxon>Bacillariophycidae</taxon>
        <taxon>Naviculales</taxon>
        <taxon>Naviculaceae</taxon>
        <taxon>Seminavis</taxon>
    </lineage>
</organism>
<sequence length="472" mass="53262">MCGRRKNNKEDDVEPYHDQRGEEGLGGYWLSLKEAQERCVGKEPWWACPSQEGRRVEPKQHTSRNSPAGKPVWLYDNGDMYLGEWDEQSFEFPLEDGFGVYYNSQPRKFKGLIYIGGWKEGHCHGRGETFWLKSSYTWKTNHFPNSPIKREGGIGTGIPFCYWGLYEMDVRCDKEAVVRLKDGTTRRGPWEDGNPVGDWHEDHPGVASAGGGACLDGATGGGDDEGDSCSDEINKEISTAASKPSPANKQGKKSVQEDPDSDEEDVLVLRAKKAVGKPVATKKRKPPPKKRAATTNRTAPRKQSKTPSEKKKQEESRQAASRTRRARPPPVHAAGAPNVRKPSRRQSQPVVKQEVVDEEGAIVLSSDSESEEEDDPSVRPIKREEEAIDPVEANADRSHRLGQMRDWIAQNVIGNNLSLATADRYARMLFSEGFESIEMIKTYLKEKHVRSYRWMSALHKEIFLDHIIEEWE</sequence>
<feature type="compositionally biased region" description="Basic residues" evidence="1">
    <location>
        <begin position="270"/>
        <end position="292"/>
    </location>
</feature>
<feature type="region of interest" description="Disordered" evidence="1">
    <location>
        <begin position="184"/>
        <end position="379"/>
    </location>
</feature>
<dbReference type="AlphaFoldDB" id="A0A9N8HCY0"/>
<protein>
    <submittedName>
        <fullName evidence="2">Uncharacterized protein</fullName>
    </submittedName>
</protein>
<feature type="compositionally biased region" description="Acidic residues" evidence="1">
    <location>
        <begin position="257"/>
        <end position="266"/>
    </location>
</feature>
<accession>A0A9N8HCY0</accession>
<reference evidence="2" key="1">
    <citation type="submission" date="2020-06" db="EMBL/GenBank/DDBJ databases">
        <authorList>
            <consortium name="Plant Systems Biology data submission"/>
        </authorList>
    </citation>
    <scope>NUCLEOTIDE SEQUENCE</scope>
    <source>
        <strain evidence="2">D6</strain>
    </source>
</reference>
<proteinExistence type="predicted"/>
<feature type="compositionally biased region" description="Polar residues" evidence="1">
    <location>
        <begin position="236"/>
        <end position="248"/>
    </location>
</feature>
<dbReference type="OrthoDB" id="294378at2759"/>
<dbReference type="SUPFAM" id="SSF82185">
    <property type="entry name" value="Histone H3 K4-specific methyltransferase SET7/9 N-terminal domain"/>
    <property type="match status" value="1"/>
</dbReference>
<comment type="caution">
    <text evidence="2">The sequence shown here is derived from an EMBL/GenBank/DDBJ whole genome shotgun (WGS) entry which is preliminary data.</text>
</comment>
<feature type="compositionally biased region" description="Basic and acidic residues" evidence="1">
    <location>
        <begin position="8"/>
        <end position="23"/>
    </location>
</feature>
<evidence type="ECO:0000256" key="1">
    <source>
        <dbReference type="SAM" id="MobiDB-lite"/>
    </source>
</evidence>
<keyword evidence="3" id="KW-1185">Reference proteome</keyword>
<evidence type="ECO:0000313" key="2">
    <source>
        <dbReference type="EMBL" id="CAB9505618.1"/>
    </source>
</evidence>
<feature type="compositionally biased region" description="Basic and acidic residues" evidence="1">
    <location>
        <begin position="307"/>
        <end position="317"/>
    </location>
</feature>
<gene>
    <name evidence="2" type="ORF">SEMRO_237_G095340.1</name>
</gene>
<feature type="region of interest" description="Disordered" evidence="1">
    <location>
        <begin position="1"/>
        <end position="24"/>
    </location>
</feature>
<name>A0A9N8HCY0_9STRA</name>
<evidence type="ECO:0000313" key="3">
    <source>
        <dbReference type="Proteomes" id="UP001153069"/>
    </source>
</evidence>
<feature type="compositionally biased region" description="Gly residues" evidence="1">
    <location>
        <begin position="208"/>
        <end position="221"/>
    </location>
</feature>